<organism evidence="6 7">
    <name type="scientific">Anaerohalosphaera lusitana</name>
    <dbReference type="NCBI Taxonomy" id="1936003"/>
    <lineage>
        <taxon>Bacteria</taxon>
        <taxon>Pseudomonadati</taxon>
        <taxon>Planctomycetota</taxon>
        <taxon>Phycisphaerae</taxon>
        <taxon>Sedimentisphaerales</taxon>
        <taxon>Anaerohalosphaeraceae</taxon>
        <taxon>Anaerohalosphaera</taxon>
    </lineage>
</organism>
<evidence type="ECO:0000313" key="6">
    <source>
        <dbReference type="EMBL" id="AQT68220.1"/>
    </source>
</evidence>
<name>A0A1U9NKV2_9BACT</name>
<dbReference type="PANTHER" id="PTHR43585">
    <property type="entry name" value="FUMIPYRROLE BIOSYNTHESIS PROTEIN C"/>
    <property type="match status" value="1"/>
</dbReference>
<sequence>METQKKNIFVLGMDEENAEKLNQVPGSENLIFHQLLSYDYIHDFEHTPMDEIMESARQQLKGFDGSIDGMLWLFDFPGVLMGPILCKEFGIQTAEPLSVFKAENKYLSRVEQQKVIPECTPKFFGFNPGDPESIKKIDLEYPFWIKPAISFSGHLGFEIKSDQDLGHAVDQIQHRKDLFADPYFTLEKQIEMSEDMHHASEKIFVAEQIISGKQCTLEGYIYNGEFDFHGLIDSFRYPNRMSFSRYQYPSKIPQRVQKQMHEKAEKILRRMGYENASFNIEFFWDRKNEELWLLEINTRISQSHCNLFKMVDGVLSHKIPIDLALGRRPELPHRKGEYKLAAKLFLRSFIAGKVTRSPSKEQIREIEKEFDAEITHTVTEGMQLEDLKWQDSYSYVLTILYLGAQSQKELLDKFDIIANKLDIEVEGKKIRSKQGRRM</sequence>
<dbReference type="EMBL" id="CP019791">
    <property type="protein sequence ID" value="AQT68220.1"/>
    <property type="molecule type" value="Genomic_DNA"/>
</dbReference>
<dbReference type="Gene3D" id="3.30.470.20">
    <property type="entry name" value="ATP-grasp fold, B domain"/>
    <property type="match status" value="1"/>
</dbReference>
<dbReference type="InterPro" id="IPR005479">
    <property type="entry name" value="CPAse_ATP-bd"/>
</dbReference>
<keyword evidence="3 4" id="KW-0067">ATP-binding</keyword>
<evidence type="ECO:0000256" key="3">
    <source>
        <dbReference type="ARBA" id="ARBA00022840"/>
    </source>
</evidence>
<gene>
    <name evidence="6" type="ORF">STSP2_01376</name>
</gene>
<feature type="domain" description="ATP-grasp" evidence="5">
    <location>
        <begin position="83"/>
        <end position="325"/>
    </location>
</feature>
<evidence type="ECO:0000256" key="2">
    <source>
        <dbReference type="ARBA" id="ARBA00022741"/>
    </source>
</evidence>
<dbReference type="InterPro" id="IPR052032">
    <property type="entry name" value="ATP-dep_AA_Ligase"/>
</dbReference>
<dbReference type="InterPro" id="IPR011761">
    <property type="entry name" value="ATP-grasp"/>
</dbReference>
<reference evidence="7" key="1">
    <citation type="submission" date="2017-02" db="EMBL/GenBank/DDBJ databases">
        <title>Comparative genomics and description of representatives of a novel lineage of planctomycetes thriving in anoxic sediments.</title>
        <authorList>
            <person name="Spring S."/>
            <person name="Bunk B."/>
            <person name="Sproer C."/>
        </authorList>
    </citation>
    <scope>NUCLEOTIDE SEQUENCE [LARGE SCALE GENOMIC DNA]</scope>
    <source>
        <strain evidence="7">ST-NAGAB-D1</strain>
    </source>
</reference>
<dbReference type="STRING" id="1936003.STSP2_01376"/>
<accession>A0A1U9NKV2</accession>
<dbReference type="PROSITE" id="PS50975">
    <property type="entry name" value="ATP_GRASP"/>
    <property type="match status" value="1"/>
</dbReference>
<proteinExistence type="predicted"/>
<dbReference type="GO" id="GO:0005524">
    <property type="term" value="F:ATP binding"/>
    <property type="evidence" value="ECO:0007669"/>
    <property type="project" value="UniProtKB-UniRule"/>
</dbReference>
<evidence type="ECO:0000313" key="7">
    <source>
        <dbReference type="Proteomes" id="UP000189674"/>
    </source>
</evidence>
<dbReference type="AlphaFoldDB" id="A0A1U9NKV2"/>
<dbReference type="KEGG" id="alus:STSP2_01376"/>
<keyword evidence="1" id="KW-0436">Ligase</keyword>
<dbReference type="RefSeq" id="WP_169853046.1">
    <property type="nucleotide sequence ID" value="NZ_CP019791.1"/>
</dbReference>
<dbReference type="PROSITE" id="PS00867">
    <property type="entry name" value="CPSASE_2"/>
    <property type="match status" value="1"/>
</dbReference>
<keyword evidence="2 4" id="KW-0547">Nucleotide-binding</keyword>
<evidence type="ECO:0000256" key="1">
    <source>
        <dbReference type="ARBA" id="ARBA00022598"/>
    </source>
</evidence>
<protein>
    <submittedName>
        <fullName evidence="6">Acetyl-CoA carboxylase biotin carboxylase subunit</fullName>
    </submittedName>
</protein>
<dbReference type="GO" id="GO:0046872">
    <property type="term" value="F:metal ion binding"/>
    <property type="evidence" value="ECO:0007669"/>
    <property type="project" value="InterPro"/>
</dbReference>
<dbReference type="Pfam" id="PF13535">
    <property type="entry name" value="ATP-grasp_4"/>
    <property type="match status" value="1"/>
</dbReference>
<evidence type="ECO:0000256" key="4">
    <source>
        <dbReference type="PROSITE-ProRule" id="PRU00409"/>
    </source>
</evidence>
<evidence type="ECO:0000259" key="5">
    <source>
        <dbReference type="PROSITE" id="PS50975"/>
    </source>
</evidence>
<dbReference type="PANTHER" id="PTHR43585:SF2">
    <property type="entry name" value="ATP-GRASP ENZYME FSQD"/>
    <property type="match status" value="1"/>
</dbReference>
<keyword evidence="7" id="KW-1185">Reference proteome</keyword>
<dbReference type="Proteomes" id="UP000189674">
    <property type="component" value="Chromosome"/>
</dbReference>
<dbReference type="GO" id="GO:0016874">
    <property type="term" value="F:ligase activity"/>
    <property type="evidence" value="ECO:0007669"/>
    <property type="project" value="UniProtKB-KW"/>
</dbReference>
<dbReference type="SUPFAM" id="SSF56059">
    <property type="entry name" value="Glutathione synthetase ATP-binding domain-like"/>
    <property type="match status" value="1"/>
</dbReference>